<feature type="coiled-coil region" evidence="1">
    <location>
        <begin position="42"/>
        <end position="172"/>
    </location>
</feature>
<gene>
    <name evidence="3" type="ORF">BCR36DRAFT_318357</name>
</gene>
<comment type="caution">
    <text evidence="3">The sequence shown here is derived from an EMBL/GenBank/DDBJ whole genome shotgun (WGS) entry which is preliminary data.</text>
</comment>
<reference evidence="3 4" key="2">
    <citation type="submission" date="2016-08" db="EMBL/GenBank/DDBJ databases">
        <title>Pervasive Adenine N6-methylation of Active Genes in Fungi.</title>
        <authorList>
            <consortium name="DOE Joint Genome Institute"/>
            <person name="Mondo S.J."/>
            <person name="Dannebaum R.O."/>
            <person name="Kuo R.C."/>
            <person name="Labutti K."/>
            <person name="Haridas S."/>
            <person name="Kuo A."/>
            <person name="Salamov A."/>
            <person name="Ahrendt S.R."/>
            <person name="Lipzen A."/>
            <person name="Sullivan W."/>
            <person name="Andreopoulos W.B."/>
            <person name="Clum A."/>
            <person name="Lindquist E."/>
            <person name="Daum C."/>
            <person name="Ramamoorthy G.K."/>
            <person name="Gryganskyi A."/>
            <person name="Culley D."/>
            <person name="Magnuson J.K."/>
            <person name="James T.Y."/>
            <person name="O'Malley M.A."/>
            <person name="Stajich J.E."/>
            <person name="Spatafora J.W."/>
            <person name="Visel A."/>
            <person name="Grigoriev I.V."/>
        </authorList>
    </citation>
    <scope>NUCLEOTIDE SEQUENCE [LARGE SCALE GENOMIC DNA]</scope>
    <source>
        <strain evidence="4">finn</strain>
    </source>
</reference>
<dbReference type="PANTHER" id="PTHR21974">
    <property type="entry name" value="RE15880P"/>
    <property type="match status" value="1"/>
</dbReference>
<proteinExistence type="predicted"/>
<keyword evidence="1" id="KW-0175">Coiled coil</keyword>
<organism evidence="3 4">
    <name type="scientific">Piromyces finnis</name>
    <dbReference type="NCBI Taxonomy" id="1754191"/>
    <lineage>
        <taxon>Eukaryota</taxon>
        <taxon>Fungi</taxon>
        <taxon>Fungi incertae sedis</taxon>
        <taxon>Chytridiomycota</taxon>
        <taxon>Chytridiomycota incertae sedis</taxon>
        <taxon>Neocallimastigomycetes</taxon>
        <taxon>Neocallimastigales</taxon>
        <taxon>Neocallimastigaceae</taxon>
        <taxon>Piromyces</taxon>
    </lineage>
</organism>
<dbReference type="OrthoDB" id="2142920at2759"/>
<dbReference type="AlphaFoldDB" id="A0A1Y1VKQ7"/>
<reference evidence="3 4" key="1">
    <citation type="submission" date="2016-08" db="EMBL/GenBank/DDBJ databases">
        <title>Genomes of anaerobic fungi encode conserved fungal cellulosomes for biomass hydrolysis.</title>
        <authorList>
            <consortium name="DOE Joint Genome Institute"/>
            <person name="Haitjema C.H."/>
            <person name="Gilmore S.P."/>
            <person name="Henske J.K."/>
            <person name="Solomon K.V."/>
            <person name="De Groot R."/>
            <person name="Kuo A."/>
            <person name="Mondo S.J."/>
            <person name="Salamov A.A."/>
            <person name="Labutti K."/>
            <person name="Zhao Z."/>
            <person name="Chiniquy J."/>
            <person name="Barry K."/>
            <person name="Brewer H.M."/>
            <person name="Purvine S.O."/>
            <person name="Wright A.T."/>
            <person name="Boxma B."/>
            <person name="Van Alen T."/>
            <person name="Hackstein J.H."/>
            <person name="Baker S.E."/>
            <person name="Grigoriev I.V."/>
            <person name="O'Malley M.A."/>
        </authorList>
    </citation>
    <scope>NUCLEOTIDE SEQUENCE [LARGE SCALE GENOMIC DNA]</scope>
    <source>
        <strain evidence="4">finn</strain>
    </source>
</reference>
<dbReference type="EMBL" id="MCFH01000005">
    <property type="protein sequence ID" value="ORX57696.1"/>
    <property type="molecule type" value="Genomic_DNA"/>
</dbReference>
<dbReference type="STRING" id="1754191.A0A1Y1VKQ7"/>
<sequence>MLLSSKVPSSASAYMNPALAAQFDYNSNLTEFHYILEDYVYLQEKLDRLEFASLQLEKQERLTEQVKEKLDNTYDRLSQITNKKKKESAKIEQLKHLSFRSFFSKIKGTRSSELVKAEKAYQNTCKQYEQAKKAFDVNKSLWDESKKELLECQNNNKNFNRYKNELEELLQEVFDGPTPNFPQEDALEQQSIKLFLNFTQLSQVIHQCELAKDNLRNAHMYLVNFFRGSQSIRDYASVWDLSPTLINKILKENERHDELTILSDSKDYVKLANENIQHARVLLTKKTNLTSNRIERLEELFETCIDTQEVKQREGIKRIDSSLEKEIGETRIWLGEEIQNLKNDYTKQEKELATCKTKLFEERQQILNLWVVNLDESVKKRMIENSSARGRKRSKSKILKSYGQSDESDSNWFDTSGITCAADLAVRNNTISRNASVKSSTTLYNKEMDSLKVGSYPLSNGFYTLSNINQYMGSSSSLEYHHDPLYNSLPRWPFNHQNNSLYTIPDNINNFGMDFSAPSIKAQSEIIKNHDVKFSDSQSQGEDNNSQFHDGNDGNSESKSNTQENSNNSIKKIDKSSIKHNNTYNSKKSFPSRSNTKNSHTSNNYCHATTSAININGIRSNNDYSVSNLLNTSFDSLPNSLGMMGGYSQNTIPRLHSNGSNYMYNRYSMEYPIQYYPYNNSVSDMNANAMYNPYIMNNSILSSSMATSLPTTSLNISPHNSFGMVNSNTSNNNPSVSFASNTNNNNAPIQRSRSSIVKHVMDRPLNRNVISETINLNNSNSANNTNENTPNIAQLQQSPMFPFPQRSRSVSVLNSKDKRKSNLFSFHKNNIQNYSSSYDTTKVLQNRDIKHSFSKRHIVSLEDITGSTSVAQDDENNRQSVEIIHRSDKSEKDEVSSSTSSLSESSSTSVSSSSSSSSSLSSSSSSESFSESFSESNNESIKKPEETEIESELETNEKRDIIKNSELEN</sequence>
<evidence type="ECO:0000313" key="3">
    <source>
        <dbReference type="EMBL" id="ORX57696.1"/>
    </source>
</evidence>
<feature type="compositionally biased region" description="Polar residues" evidence="2">
    <location>
        <begin position="583"/>
        <end position="603"/>
    </location>
</feature>
<evidence type="ECO:0000256" key="1">
    <source>
        <dbReference type="SAM" id="Coils"/>
    </source>
</evidence>
<dbReference type="Proteomes" id="UP000193719">
    <property type="component" value="Unassembled WGS sequence"/>
</dbReference>
<protein>
    <submittedName>
        <fullName evidence="3">Uncharacterized protein</fullName>
    </submittedName>
</protein>
<feature type="compositionally biased region" description="Basic and acidic residues" evidence="2">
    <location>
        <begin position="883"/>
        <end position="895"/>
    </location>
</feature>
<evidence type="ECO:0000313" key="4">
    <source>
        <dbReference type="Proteomes" id="UP000193719"/>
    </source>
</evidence>
<feature type="compositionally biased region" description="Basic and acidic residues" evidence="2">
    <location>
        <begin position="955"/>
        <end position="969"/>
    </location>
</feature>
<keyword evidence="4" id="KW-1185">Reference proteome</keyword>
<feature type="compositionally biased region" description="Low complexity" evidence="2">
    <location>
        <begin position="896"/>
        <end position="939"/>
    </location>
</feature>
<name>A0A1Y1VKQ7_9FUNG</name>
<feature type="compositionally biased region" description="Polar residues" evidence="2">
    <location>
        <begin position="535"/>
        <end position="564"/>
    </location>
</feature>
<feature type="region of interest" description="Disordered" evidence="2">
    <location>
        <begin position="533"/>
        <end position="603"/>
    </location>
</feature>
<dbReference type="PANTHER" id="PTHR21974:SF2">
    <property type="entry name" value="RE15880P"/>
    <property type="match status" value="1"/>
</dbReference>
<feature type="region of interest" description="Disordered" evidence="2">
    <location>
        <begin position="869"/>
        <end position="969"/>
    </location>
</feature>
<accession>A0A1Y1VKQ7</accession>
<evidence type="ECO:0000256" key="2">
    <source>
        <dbReference type="SAM" id="MobiDB-lite"/>
    </source>
</evidence>